<reference evidence="1" key="1">
    <citation type="submission" date="2018-09" db="EMBL/GenBank/DDBJ databases">
        <title>Murine metabolic-syndrome-specific gut microbial biobank.</title>
        <authorList>
            <person name="Liu C."/>
        </authorList>
    </citation>
    <scope>NUCLEOTIDE SEQUENCE</scope>
    <source>
        <strain evidence="1">D42-62</strain>
    </source>
</reference>
<dbReference type="EMBL" id="QZDT01000072">
    <property type="protein sequence ID" value="NBJ95226.1"/>
    <property type="molecule type" value="Genomic_DNA"/>
</dbReference>
<sequence length="122" mass="14172">MGNEIYTSIKEKLKAKPKKLTDLDQWLFVVVNTAKSIIDNTSKNNLDNVVKLYDCNSTSQIQHEFDIIQGKFGREGFSQRYSPVYIYLCSLVANFPNQELSNKDKELIMQYSTVETYLLYEI</sequence>
<evidence type="ECO:0000313" key="2">
    <source>
        <dbReference type="Proteomes" id="UP001154420"/>
    </source>
</evidence>
<gene>
    <name evidence="1" type="ORF">D5281_22440</name>
</gene>
<protein>
    <submittedName>
        <fullName evidence="1">Uncharacterized protein</fullName>
    </submittedName>
</protein>
<comment type="caution">
    <text evidence="1">The sequence shown here is derived from an EMBL/GenBank/DDBJ whole genome shotgun (WGS) entry which is preliminary data.</text>
</comment>
<accession>A0A9X5BK62</accession>
<keyword evidence="2" id="KW-1185">Reference proteome</keyword>
<organism evidence="1 2">
    <name type="scientific">Parablautia muri</name>
    <dbReference type="NCBI Taxonomy" id="2320879"/>
    <lineage>
        <taxon>Bacteria</taxon>
        <taxon>Bacillati</taxon>
        <taxon>Bacillota</taxon>
        <taxon>Clostridia</taxon>
        <taxon>Lachnospirales</taxon>
        <taxon>Lachnospiraceae</taxon>
        <taxon>Parablautia</taxon>
    </lineage>
</organism>
<name>A0A9X5BK62_9FIRM</name>
<proteinExistence type="predicted"/>
<dbReference type="Proteomes" id="UP001154420">
    <property type="component" value="Unassembled WGS sequence"/>
</dbReference>
<evidence type="ECO:0000313" key="1">
    <source>
        <dbReference type="EMBL" id="NBJ95226.1"/>
    </source>
</evidence>
<dbReference type="OrthoDB" id="2312662at2"/>
<dbReference type="AlphaFoldDB" id="A0A9X5BK62"/>
<dbReference type="RefSeq" id="WP_160562149.1">
    <property type="nucleotide sequence ID" value="NZ_QZDT01000072.1"/>
</dbReference>